<dbReference type="GO" id="GO:0006302">
    <property type="term" value="P:double-strand break repair"/>
    <property type="evidence" value="ECO:0007669"/>
    <property type="project" value="InterPro"/>
</dbReference>
<evidence type="ECO:0000259" key="1">
    <source>
        <dbReference type="Pfam" id="PF13476"/>
    </source>
</evidence>
<sequence>MYLKKISLENFRCFEKVEADLQKKLTLVVGANGAGKTSLLESIAIAMSTMFTAFDGAKAMNITKESAHLKAYKIGSTDNVQPQYPVRIGAWAQLDERPEIYWERTLNTAKGKTTIKDAKQILEVASDYQKRLQEGDTSLLLPIIAYYGTGRQWDYHREKQADISEKNTRTNGYIDCMSGTANIKLMMNWFLKMTVQKYQNQENGYGPVPELEAVFSAMEQCCNRITGSNDAKIQYNIETKEIDVAYTDAQGMRMCIPLNQLSDGYKSTISLVADIAYRMAVLNPQCLGEVCKKTDGIILIDEVDLHLHPAWQKQLLHDLTEIFPNVQFVVSTNAPEVINSVAREQVVVLENYQALPAPAETYGKDANSILRAIMRVKERPDDIMEKFEQFYHAIDAQEYTLANEILGNLDEILGDDPDLTAMHIQLDLEQM</sequence>
<dbReference type="GeneID" id="97390672"/>
<gene>
    <name evidence="2" type="ORF">ERS852448_01374</name>
</gene>
<name>A0A173T7Y1_EUBRA</name>
<dbReference type="InterPro" id="IPR038729">
    <property type="entry name" value="Rad50/SbcC_AAA"/>
</dbReference>
<dbReference type="Gene3D" id="3.40.50.300">
    <property type="entry name" value="P-loop containing nucleotide triphosphate hydrolases"/>
    <property type="match status" value="1"/>
</dbReference>
<dbReference type="STRING" id="39490.ERS852448_01374"/>
<dbReference type="AlphaFoldDB" id="A0A173T7Y1"/>
<evidence type="ECO:0000313" key="2">
    <source>
        <dbReference type="EMBL" id="CUM98751.1"/>
    </source>
</evidence>
<dbReference type="EMBL" id="CYYA01000007">
    <property type="protein sequence ID" value="CUM98751.1"/>
    <property type="molecule type" value="Genomic_DNA"/>
</dbReference>
<accession>A0A173T7Y1</accession>
<feature type="domain" description="Rad50/SbcC-type AAA" evidence="1">
    <location>
        <begin position="5"/>
        <end position="185"/>
    </location>
</feature>
<dbReference type="Pfam" id="PF13476">
    <property type="entry name" value="AAA_23"/>
    <property type="match status" value="1"/>
</dbReference>
<proteinExistence type="predicted"/>
<dbReference type="RefSeq" id="WP_070103958.1">
    <property type="nucleotide sequence ID" value="NZ_CP173382.1"/>
</dbReference>
<dbReference type="GO" id="GO:0016887">
    <property type="term" value="F:ATP hydrolysis activity"/>
    <property type="evidence" value="ECO:0007669"/>
    <property type="project" value="InterPro"/>
</dbReference>
<organism evidence="2 3">
    <name type="scientific">Eubacterium ramulus</name>
    <dbReference type="NCBI Taxonomy" id="39490"/>
    <lineage>
        <taxon>Bacteria</taxon>
        <taxon>Bacillati</taxon>
        <taxon>Bacillota</taxon>
        <taxon>Clostridia</taxon>
        <taxon>Eubacteriales</taxon>
        <taxon>Eubacteriaceae</taxon>
        <taxon>Eubacterium</taxon>
    </lineage>
</organism>
<protein>
    <submittedName>
        <fullName evidence="2">Recombination protein F</fullName>
    </submittedName>
</protein>
<dbReference type="GO" id="GO:0005524">
    <property type="term" value="F:ATP binding"/>
    <property type="evidence" value="ECO:0007669"/>
    <property type="project" value="InterPro"/>
</dbReference>
<dbReference type="Proteomes" id="UP000095492">
    <property type="component" value="Unassembled WGS sequence"/>
</dbReference>
<evidence type="ECO:0000313" key="3">
    <source>
        <dbReference type="Proteomes" id="UP000095492"/>
    </source>
</evidence>
<dbReference type="PANTHER" id="PTHR43581">
    <property type="entry name" value="ATP/GTP PHOSPHATASE"/>
    <property type="match status" value="1"/>
</dbReference>
<dbReference type="SUPFAM" id="SSF52540">
    <property type="entry name" value="P-loop containing nucleoside triphosphate hydrolases"/>
    <property type="match status" value="1"/>
</dbReference>
<dbReference type="PANTHER" id="PTHR43581:SF4">
    <property type="entry name" value="ATP_GTP PHOSPHATASE"/>
    <property type="match status" value="1"/>
</dbReference>
<dbReference type="InterPro" id="IPR051396">
    <property type="entry name" value="Bact_Antivir_Def_Nuclease"/>
</dbReference>
<reference evidence="2 3" key="1">
    <citation type="submission" date="2015-09" db="EMBL/GenBank/DDBJ databases">
        <authorList>
            <consortium name="Pathogen Informatics"/>
        </authorList>
    </citation>
    <scope>NUCLEOTIDE SEQUENCE [LARGE SCALE GENOMIC DNA]</scope>
    <source>
        <strain evidence="2 3">2789STDY5608891</strain>
    </source>
</reference>
<dbReference type="InterPro" id="IPR027417">
    <property type="entry name" value="P-loop_NTPase"/>
</dbReference>